<dbReference type="PANTHER" id="PTHR21143:SF133">
    <property type="entry name" value="GUSTATORY AND PHEROMONE RECEPTOR 32A-RELATED"/>
    <property type="match status" value="1"/>
</dbReference>
<accession>A0A836E9G0</accession>
<name>A0A836E9G0_9HYME</name>
<feature type="transmembrane region" description="Helical" evidence="8">
    <location>
        <begin position="6"/>
        <end position="26"/>
    </location>
</feature>
<comment type="function">
    <text evidence="8">Gustatory receptor which mediates acceptance or avoidance behavior, depending on its substrates.</text>
</comment>
<feature type="transmembrane region" description="Helical" evidence="8">
    <location>
        <begin position="33"/>
        <end position="53"/>
    </location>
</feature>
<reference evidence="9" key="1">
    <citation type="submission" date="2020-02" db="EMBL/GenBank/DDBJ databases">
        <title>Relaxed selection underlies rapid genomic changes in the transitions from sociality to social parasitism in ants.</title>
        <authorList>
            <person name="Bi X."/>
        </authorList>
    </citation>
    <scope>NUCLEOTIDE SEQUENCE</scope>
    <source>
        <strain evidence="9">BGI-DK2013a</strain>
        <tissue evidence="9">Whole body</tissue>
    </source>
</reference>
<feature type="transmembrane region" description="Helical" evidence="8">
    <location>
        <begin position="159"/>
        <end position="185"/>
    </location>
</feature>
<keyword evidence="4 8" id="KW-1133">Transmembrane helix</keyword>
<feature type="transmembrane region" description="Helical" evidence="8">
    <location>
        <begin position="73"/>
        <end position="93"/>
    </location>
</feature>
<gene>
    <name evidence="9" type="primary">Gr68a_0</name>
    <name evidence="9" type="ORF">G6Z75_0006461</name>
</gene>
<keyword evidence="3 8" id="KW-0812">Transmembrane</keyword>
<evidence type="ECO:0000256" key="6">
    <source>
        <dbReference type="ARBA" id="ARBA00023170"/>
    </source>
</evidence>
<organism evidence="9 10">
    <name type="scientific">Acromyrmex insinuator</name>
    <dbReference type="NCBI Taxonomy" id="230686"/>
    <lineage>
        <taxon>Eukaryota</taxon>
        <taxon>Metazoa</taxon>
        <taxon>Ecdysozoa</taxon>
        <taxon>Arthropoda</taxon>
        <taxon>Hexapoda</taxon>
        <taxon>Insecta</taxon>
        <taxon>Pterygota</taxon>
        <taxon>Neoptera</taxon>
        <taxon>Endopterygota</taxon>
        <taxon>Hymenoptera</taxon>
        <taxon>Apocrita</taxon>
        <taxon>Aculeata</taxon>
        <taxon>Formicoidea</taxon>
        <taxon>Formicidae</taxon>
        <taxon>Myrmicinae</taxon>
        <taxon>Acromyrmex</taxon>
    </lineage>
</organism>
<evidence type="ECO:0000256" key="4">
    <source>
        <dbReference type="ARBA" id="ARBA00022989"/>
    </source>
</evidence>
<dbReference type="GO" id="GO:0007635">
    <property type="term" value="P:chemosensory behavior"/>
    <property type="evidence" value="ECO:0007669"/>
    <property type="project" value="TreeGrafter"/>
</dbReference>
<dbReference type="Proteomes" id="UP000667349">
    <property type="component" value="Unassembled WGS sequence"/>
</dbReference>
<feature type="transmembrane region" description="Helical" evidence="8">
    <location>
        <begin position="307"/>
        <end position="325"/>
    </location>
</feature>
<dbReference type="GO" id="GO:0050909">
    <property type="term" value="P:sensory perception of taste"/>
    <property type="evidence" value="ECO:0007669"/>
    <property type="project" value="InterPro"/>
</dbReference>
<comment type="caution">
    <text evidence="9">The sequence shown here is derived from an EMBL/GenBank/DDBJ whole genome shotgun (WGS) entry which is preliminary data.</text>
</comment>
<protein>
    <recommendedName>
        <fullName evidence="8">Gustatory receptor</fullName>
    </recommendedName>
</protein>
<proteinExistence type="inferred from homology"/>
<dbReference type="GO" id="GO:0007165">
    <property type="term" value="P:signal transduction"/>
    <property type="evidence" value="ECO:0007669"/>
    <property type="project" value="UniProtKB-KW"/>
</dbReference>
<dbReference type="GO" id="GO:0030424">
    <property type="term" value="C:axon"/>
    <property type="evidence" value="ECO:0007669"/>
    <property type="project" value="TreeGrafter"/>
</dbReference>
<keyword evidence="10" id="KW-1185">Reference proteome</keyword>
<feature type="non-terminal residue" evidence="9">
    <location>
        <position position="1"/>
    </location>
</feature>
<dbReference type="GO" id="GO:0043025">
    <property type="term" value="C:neuronal cell body"/>
    <property type="evidence" value="ECO:0007669"/>
    <property type="project" value="TreeGrafter"/>
</dbReference>
<evidence type="ECO:0000256" key="3">
    <source>
        <dbReference type="ARBA" id="ARBA00022692"/>
    </source>
</evidence>
<keyword evidence="6 8" id="KW-0675">Receptor</keyword>
<dbReference type="InterPro" id="IPR013604">
    <property type="entry name" value="7TM_chemorcpt"/>
</dbReference>
<evidence type="ECO:0000256" key="8">
    <source>
        <dbReference type="RuleBase" id="RU363108"/>
    </source>
</evidence>
<dbReference type="GO" id="GO:0008049">
    <property type="term" value="P:male courtship behavior"/>
    <property type="evidence" value="ECO:0007669"/>
    <property type="project" value="TreeGrafter"/>
</dbReference>
<keyword evidence="2 8" id="KW-1003">Cell membrane</keyword>
<evidence type="ECO:0000256" key="7">
    <source>
        <dbReference type="ARBA" id="ARBA00023224"/>
    </source>
</evidence>
<evidence type="ECO:0000256" key="1">
    <source>
        <dbReference type="ARBA" id="ARBA00004651"/>
    </source>
</evidence>
<keyword evidence="7 8" id="KW-0807">Transducer</keyword>
<comment type="subcellular location">
    <subcellularLocation>
        <location evidence="1 8">Cell membrane</location>
        <topology evidence="1 8">Multi-pass membrane protein</topology>
    </subcellularLocation>
</comment>
<comment type="similarity">
    <text evidence="8">Belongs to the insect chemoreceptor superfamily. Gustatory receptor (GR) family.</text>
</comment>
<evidence type="ECO:0000313" key="10">
    <source>
        <dbReference type="Proteomes" id="UP000667349"/>
    </source>
</evidence>
<feature type="transmembrane region" description="Helical" evidence="8">
    <location>
        <begin position="264"/>
        <end position="287"/>
    </location>
</feature>
<dbReference type="EMBL" id="JAANHZ010000106">
    <property type="protein sequence ID" value="KAG5315780.1"/>
    <property type="molecule type" value="Genomic_DNA"/>
</dbReference>
<keyword evidence="5 8" id="KW-0472">Membrane</keyword>
<evidence type="ECO:0000256" key="2">
    <source>
        <dbReference type="ARBA" id="ARBA00022475"/>
    </source>
</evidence>
<dbReference type="GO" id="GO:0005886">
    <property type="term" value="C:plasma membrane"/>
    <property type="evidence" value="ECO:0007669"/>
    <property type="project" value="UniProtKB-SubCell"/>
</dbReference>
<feature type="transmembrane region" description="Helical" evidence="8">
    <location>
        <begin position="129"/>
        <end position="147"/>
    </location>
</feature>
<evidence type="ECO:0000313" key="9">
    <source>
        <dbReference type="EMBL" id="KAG5315780.1"/>
    </source>
</evidence>
<dbReference type="PANTHER" id="PTHR21143">
    <property type="entry name" value="INVERTEBRATE GUSTATORY RECEPTOR"/>
    <property type="match status" value="1"/>
</dbReference>
<dbReference type="Pfam" id="PF08395">
    <property type="entry name" value="7tm_7"/>
    <property type="match status" value="1"/>
</dbReference>
<evidence type="ECO:0000256" key="5">
    <source>
        <dbReference type="ARBA" id="ARBA00023136"/>
    </source>
</evidence>
<dbReference type="GO" id="GO:0030425">
    <property type="term" value="C:dendrite"/>
    <property type="evidence" value="ECO:0007669"/>
    <property type="project" value="TreeGrafter"/>
</dbReference>
<dbReference type="AlphaFoldDB" id="A0A836E9G0"/>
<sequence>MFEPKTVHEMITPMLMANAIVGMGIWSSNRGKFLNIAYSLICLVTYCVVMKLSMDSLGSHYLPKVTSLGNYTFYGIFYANICLTLCLIPCGWLRKKYMKAAIMRIAMCEKSLEQMGLEKNYRRLYRNQIIALIFVAVIFIVFIVVNYDGMFVEGTPLHVKIIITFAFNYPVGLLYVSDVSFLHWVSYAKIRFTQLNNLLRLMLTTTPDSPQHKRVLKMKDDWDKSFVASTQEDSKSKDNTNTMRAVKQVHLELIKSTRCTNDAFGIQILFSMTVSFVFITSLLYYAYKIFWQGSYSKEEYKKEIIPVISWILFYSSKVLVINHMCAMASAANTGDIICELYEPTTSKEFRAEANFTLQLIQNPLTFTACGFFNLDHTFIHGVIGSVTTYLVILIQVGDLPTGNDKPPNTTIQPFDESNITITDAFTTITSP</sequence>
<feature type="non-terminal residue" evidence="9">
    <location>
        <position position="431"/>
    </location>
</feature>